<comment type="caution">
    <text evidence="1">The sequence shown here is derived from an EMBL/GenBank/DDBJ whole genome shotgun (WGS) entry which is preliminary data.</text>
</comment>
<name>A6GC20_9BACT</name>
<accession>A6GC20</accession>
<proteinExistence type="predicted"/>
<dbReference type="OrthoDB" id="5520054at2"/>
<protein>
    <submittedName>
        <fullName evidence="1">Uncharacterized protein</fullName>
    </submittedName>
</protein>
<sequence>MRPGRSCRWEAFGHPCRVIELSALIEVKRRAGRRKDIEVVHELEAIRERLESEA</sequence>
<dbReference type="RefSeq" id="WP_006974261.1">
    <property type="nucleotide sequence ID" value="NZ_ABCS01000062.1"/>
</dbReference>
<dbReference type="EMBL" id="ABCS01000062">
    <property type="protein sequence ID" value="EDM76582.1"/>
    <property type="molecule type" value="Genomic_DNA"/>
</dbReference>
<keyword evidence="2" id="KW-1185">Reference proteome</keyword>
<evidence type="ECO:0000313" key="1">
    <source>
        <dbReference type="EMBL" id="EDM76582.1"/>
    </source>
</evidence>
<evidence type="ECO:0000313" key="2">
    <source>
        <dbReference type="Proteomes" id="UP000005801"/>
    </source>
</evidence>
<organism evidence="1 2">
    <name type="scientific">Plesiocystis pacifica SIR-1</name>
    <dbReference type="NCBI Taxonomy" id="391625"/>
    <lineage>
        <taxon>Bacteria</taxon>
        <taxon>Pseudomonadati</taxon>
        <taxon>Myxococcota</taxon>
        <taxon>Polyangia</taxon>
        <taxon>Nannocystales</taxon>
        <taxon>Nannocystaceae</taxon>
        <taxon>Plesiocystis</taxon>
    </lineage>
</organism>
<gene>
    <name evidence="1" type="ORF">PPSIR1_24279</name>
</gene>
<dbReference type="AlphaFoldDB" id="A6GC20"/>
<reference evidence="1 2" key="1">
    <citation type="submission" date="2007-06" db="EMBL/GenBank/DDBJ databases">
        <authorList>
            <person name="Shimkets L."/>
            <person name="Ferriera S."/>
            <person name="Johnson J."/>
            <person name="Kravitz S."/>
            <person name="Beeson K."/>
            <person name="Sutton G."/>
            <person name="Rogers Y.-H."/>
            <person name="Friedman R."/>
            <person name="Frazier M."/>
            <person name="Venter J.C."/>
        </authorList>
    </citation>
    <scope>NUCLEOTIDE SEQUENCE [LARGE SCALE GENOMIC DNA]</scope>
    <source>
        <strain evidence="1 2">SIR-1</strain>
    </source>
</reference>
<dbReference type="Proteomes" id="UP000005801">
    <property type="component" value="Unassembled WGS sequence"/>
</dbReference>